<evidence type="ECO:0000313" key="1">
    <source>
        <dbReference type="EMBL" id="KAB8303840.1"/>
    </source>
</evidence>
<evidence type="ECO:0000313" key="2">
    <source>
        <dbReference type="Proteomes" id="UP000326757"/>
    </source>
</evidence>
<accession>A0A5N6KJ68</accession>
<comment type="caution">
    <text evidence="1">The sequence shown here is derived from an EMBL/GenBank/DDBJ whole genome shotgun (WGS) entry which is preliminary data.</text>
</comment>
<gene>
    <name evidence="1" type="ORF">EYC80_005211</name>
</gene>
<reference evidence="1 2" key="1">
    <citation type="submission" date="2019-06" db="EMBL/GenBank/DDBJ databases">
        <title>Genome Sequence of the Brown Rot Fungal Pathogen Monilinia laxa.</title>
        <authorList>
            <person name="De Miccolis Angelini R.M."/>
            <person name="Landi L."/>
            <person name="Abate D."/>
            <person name="Pollastro S."/>
            <person name="Romanazzi G."/>
            <person name="Faretra F."/>
        </authorList>
    </citation>
    <scope>NUCLEOTIDE SEQUENCE [LARGE SCALE GENOMIC DNA]</scope>
    <source>
        <strain evidence="1 2">Mlax316</strain>
    </source>
</reference>
<sequence>MSSELFSAPKDTVDTMKNGWLEMDANNEDVLGEIRPRHIMNAGEDLVAECFISPEISVNILPGTFSMTKVAIKAEDLVPETIPKSIKVLEDLLTPQEILSTSI</sequence>
<protein>
    <submittedName>
        <fullName evidence="1">Uncharacterized protein</fullName>
    </submittedName>
</protein>
<proteinExistence type="predicted"/>
<dbReference type="EMBL" id="VIGI01000002">
    <property type="protein sequence ID" value="KAB8303840.1"/>
    <property type="molecule type" value="Genomic_DNA"/>
</dbReference>
<keyword evidence="2" id="KW-1185">Reference proteome</keyword>
<dbReference type="Proteomes" id="UP000326757">
    <property type="component" value="Unassembled WGS sequence"/>
</dbReference>
<dbReference type="AlphaFoldDB" id="A0A5N6KJ68"/>
<organism evidence="1 2">
    <name type="scientific">Monilinia laxa</name>
    <name type="common">Brown rot fungus</name>
    <name type="synonym">Sclerotinia laxa</name>
    <dbReference type="NCBI Taxonomy" id="61186"/>
    <lineage>
        <taxon>Eukaryota</taxon>
        <taxon>Fungi</taxon>
        <taxon>Dikarya</taxon>
        <taxon>Ascomycota</taxon>
        <taxon>Pezizomycotina</taxon>
        <taxon>Leotiomycetes</taxon>
        <taxon>Helotiales</taxon>
        <taxon>Sclerotiniaceae</taxon>
        <taxon>Monilinia</taxon>
    </lineage>
</organism>
<name>A0A5N6KJ68_MONLA</name>